<keyword evidence="3" id="KW-0328">Glycosyltransferase</keyword>
<evidence type="ECO:0000313" key="3">
    <source>
        <dbReference type="EMBL" id="WOE74280.1"/>
    </source>
</evidence>
<dbReference type="Pfam" id="PF00534">
    <property type="entry name" value="Glycos_transf_1"/>
    <property type="match status" value="1"/>
</dbReference>
<name>A0AA97I0J9_9SPHN</name>
<evidence type="ECO:0000259" key="2">
    <source>
        <dbReference type="Pfam" id="PF13579"/>
    </source>
</evidence>
<keyword evidence="4" id="KW-1185">Reference proteome</keyword>
<gene>
    <name evidence="3" type="ORF">RB602_10485</name>
</gene>
<proteinExistence type="predicted"/>
<dbReference type="InterPro" id="IPR028098">
    <property type="entry name" value="Glyco_trans_4-like_N"/>
</dbReference>
<dbReference type="RefSeq" id="WP_317080517.1">
    <property type="nucleotide sequence ID" value="NZ_CP136594.1"/>
</dbReference>
<dbReference type="EMBL" id="CP136594">
    <property type="protein sequence ID" value="WOE74280.1"/>
    <property type="molecule type" value="Genomic_DNA"/>
</dbReference>
<dbReference type="Gene3D" id="3.40.50.2000">
    <property type="entry name" value="Glycogen Phosphorylase B"/>
    <property type="match status" value="2"/>
</dbReference>
<dbReference type="InterPro" id="IPR001296">
    <property type="entry name" value="Glyco_trans_1"/>
</dbReference>
<sequence length="390" mass="41706">MRILTLATLYPNPSKPNFGIFVARQTEKLASLPDIDVTVINPVSLPPFPLSRLQRFRYAAQLSGDSGAPADKGGPPVHRIAFQSMPGMAARNNAASIARAVIPLAKKLHARQPFDLIDAEFFYPDGPATALLAKELGIPYTIKARGADVHYWGAQPASLKQMLPAADGAAALLAVSEALAQDMAALGMERDKIHVHYTGCDQERFRPDAEHSIAPPFADGTPYAITVGALIPRKNPHLIIEALKAVPGLHHIFAGDGEERERLEKQAVDLGLAERVHFLGSVAHDALPGLLADAKMLVLPSQSEGLANAWVEALACGTPIVISEAGGARELVRDPLAGRIVNQTPEAIAAAMQELLAQPSDPEAVRKTVAKFTWERNAEELRAIFASAIG</sequence>
<dbReference type="PANTHER" id="PTHR12526">
    <property type="entry name" value="GLYCOSYLTRANSFERASE"/>
    <property type="match status" value="1"/>
</dbReference>
<dbReference type="Proteomes" id="UP001302429">
    <property type="component" value="Chromosome"/>
</dbReference>
<dbReference type="SUPFAM" id="SSF53756">
    <property type="entry name" value="UDP-Glycosyltransferase/glycogen phosphorylase"/>
    <property type="match status" value="1"/>
</dbReference>
<dbReference type="EC" id="2.4.-.-" evidence="3"/>
<keyword evidence="3" id="KW-0808">Transferase</keyword>
<evidence type="ECO:0000313" key="4">
    <source>
        <dbReference type="Proteomes" id="UP001302429"/>
    </source>
</evidence>
<dbReference type="AlphaFoldDB" id="A0AA97I0J9"/>
<protein>
    <submittedName>
        <fullName evidence="3">Glycosyltransferase</fullName>
        <ecNumber evidence="3">2.4.-.-</ecNumber>
    </submittedName>
</protein>
<dbReference type="KEGG" id="acoa:RB602_10485"/>
<dbReference type="Pfam" id="PF13579">
    <property type="entry name" value="Glyco_trans_4_4"/>
    <property type="match status" value="1"/>
</dbReference>
<accession>A0AA97I0J9</accession>
<organism evidence="3 4">
    <name type="scientific">Alterisphingorhabdus coralli</name>
    <dbReference type="NCBI Taxonomy" id="3071408"/>
    <lineage>
        <taxon>Bacteria</taxon>
        <taxon>Pseudomonadati</taxon>
        <taxon>Pseudomonadota</taxon>
        <taxon>Alphaproteobacteria</taxon>
        <taxon>Sphingomonadales</taxon>
        <taxon>Sphingomonadaceae</taxon>
        <taxon>Alterisphingorhabdus (ex Yan et al. 2024)</taxon>
    </lineage>
</organism>
<dbReference type="PANTHER" id="PTHR12526:SF635">
    <property type="entry name" value="GLYCOSYL TRANSFERASE GROUP 1"/>
    <property type="match status" value="1"/>
</dbReference>
<feature type="domain" description="Glycosyl transferase family 1" evidence="1">
    <location>
        <begin position="215"/>
        <end position="368"/>
    </location>
</feature>
<dbReference type="GO" id="GO:0016757">
    <property type="term" value="F:glycosyltransferase activity"/>
    <property type="evidence" value="ECO:0007669"/>
    <property type="project" value="UniProtKB-KW"/>
</dbReference>
<feature type="domain" description="Glycosyltransferase subfamily 4-like N-terminal" evidence="2">
    <location>
        <begin position="65"/>
        <end position="197"/>
    </location>
</feature>
<evidence type="ECO:0000259" key="1">
    <source>
        <dbReference type="Pfam" id="PF00534"/>
    </source>
</evidence>
<reference evidence="3 4" key="1">
    <citation type="submission" date="2023-10" db="EMBL/GenBank/DDBJ databases">
        <title>Complete genome sequence of a Sphingomonadaceae bacterium.</title>
        <authorList>
            <person name="Yan C."/>
        </authorList>
    </citation>
    <scope>NUCLEOTIDE SEQUENCE [LARGE SCALE GENOMIC DNA]</scope>
    <source>
        <strain evidence="3 4">SCSIO 66989</strain>
    </source>
</reference>